<evidence type="ECO:0000256" key="1">
    <source>
        <dbReference type="SAM" id="MobiDB-lite"/>
    </source>
</evidence>
<evidence type="ECO:0000313" key="2">
    <source>
        <dbReference type="EMBL" id="KIK51847.1"/>
    </source>
</evidence>
<name>A0A0D0C1Z4_9AGAR</name>
<proteinExistence type="predicted"/>
<accession>A0A0D0C1Z4</accession>
<reference evidence="2 3" key="1">
    <citation type="submission" date="2014-04" db="EMBL/GenBank/DDBJ databases">
        <title>Evolutionary Origins and Diversification of the Mycorrhizal Mutualists.</title>
        <authorList>
            <consortium name="DOE Joint Genome Institute"/>
            <consortium name="Mycorrhizal Genomics Consortium"/>
            <person name="Kohler A."/>
            <person name="Kuo A."/>
            <person name="Nagy L.G."/>
            <person name="Floudas D."/>
            <person name="Copeland A."/>
            <person name="Barry K.W."/>
            <person name="Cichocki N."/>
            <person name="Veneault-Fourrey C."/>
            <person name="LaButti K."/>
            <person name="Lindquist E.A."/>
            <person name="Lipzen A."/>
            <person name="Lundell T."/>
            <person name="Morin E."/>
            <person name="Murat C."/>
            <person name="Riley R."/>
            <person name="Ohm R."/>
            <person name="Sun H."/>
            <person name="Tunlid A."/>
            <person name="Henrissat B."/>
            <person name="Grigoriev I.V."/>
            <person name="Hibbett D.S."/>
            <person name="Martin F."/>
        </authorList>
    </citation>
    <scope>NUCLEOTIDE SEQUENCE [LARGE SCALE GENOMIC DNA]</scope>
    <source>
        <strain evidence="2 3">FD-317 M1</strain>
    </source>
</reference>
<dbReference type="Proteomes" id="UP000053593">
    <property type="component" value="Unassembled WGS sequence"/>
</dbReference>
<dbReference type="EMBL" id="KN834853">
    <property type="protein sequence ID" value="KIK51847.1"/>
    <property type="molecule type" value="Genomic_DNA"/>
</dbReference>
<dbReference type="AlphaFoldDB" id="A0A0D0C1Z4"/>
<evidence type="ECO:0000313" key="3">
    <source>
        <dbReference type="Proteomes" id="UP000053593"/>
    </source>
</evidence>
<dbReference type="HOGENOM" id="CLU_2277811_0_0_1"/>
<feature type="compositionally biased region" description="Basic and acidic residues" evidence="1">
    <location>
        <begin position="24"/>
        <end position="47"/>
    </location>
</feature>
<gene>
    <name evidence="2" type="ORF">GYMLUDRAFT_64589</name>
</gene>
<keyword evidence="3" id="KW-1185">Reference proteome</keyword>
<protein>
    <submittedName>
        <fullName evidence="2">Uncharacterized protein</fullName>
    </submittedName>
</protein>
<sequence>MAPIEKLCNELEIRNWVSTPRSMSETERVPKNKNNDSMREPAQHEAEAVSPPKITSDPVRLLSPCGILVEIVTESKQLIQGNHITFPFGTHIGALAEPAQIA</sequence>
<feature type="region of interest" description="Disordered" evidence="1">
    <location>
        <begin position="19"/>
        <end position="55"/>
    </location>
</feature>
<organism evidence="2 3">
    <name type="scientific">Collybiopsis luxurians FD-317 M1</name>
    <dbReference type="NCBI Taxonomy" id="944289"/>
    <lineage>
        <taxon>Eukaryota</taxon>
        <taxon>Fungi</taxon>
        <taxon>Dikarya</taxon>
        <taxon>Basidiomycota</taxon>
        <taxon>Agaricomycotina</taxon>
        <taxon>Agaricomycetes</taxon>
        <taxon>Agaricomycetidae</taxon>
        <taxon>Agaricales</taxon>
        <taxon>Marasmiineae</taxon>
        <taxon>Omphalotaceae</taxon>
        <taxon>Collybiopsis</taxon>
        <taxon>Collybiopsis luxurians</taxon>
    </lineage>
</organism>